<comment type="caution">
    <text evidence="1">The sequence shown here is derived from an EMBL/GenBank/DDBJ whole genome shotgun (WGS) entry which is preliminary data.</text>
</comment>
<dbReference type="SUPFAM" id="SSF50447">
    <property type="entry name" value="Translation proteins"/>
    <property type="match status" value="1"/>
</dbReference>
<dbReference type="STRING" id="1802271.A3C11_00165"/>
<gene>
    <name evidence="1" type="ORF">A3C11_00165</name>
</gene>
<name>A0A1G2KQQ7_9BACT</name>
<reference evidence="1 2" key="1">
    <citation type="journal article" date="2016" name="Nat. Commun.">
        <title>Thousands of microbial genomes shed light on interconnected biogeochemical processes in an aquifer system.</title>
        <authorList>
            <person name="Anantharaman K."/>
            <person name="Brown C.T."/>
            <person name="Hug L.A."/>
            <person name="Sharon I."/>
            <person name="Castelle C.J."/>
            <person name="Probst A.J."/>
            <person name="Thomas B.C."/>
            <person name="Singh A."/>
            <person name="Wilkins M.J."/>
            <person name="Karaoz U."/>
            <person name="Brodie E.L."/>
            <person name="Williams K.H."/>
            <person name="Hubbard S.S."/>
            <person name="Banfield J.F."/>
        </authorList>
    </citation>
    <scope>NUCLEOTIDE SEQUENCE [LARGE SCALE GENOMIC DNA]</scope>
</reference>
<dbReference type="AlphaFoldDB" id="A0A1G2KQQ7"/>
<proteinExistence type="predicted"/>
<dbReference type="Proteomes" id="UP000177362">
    <property type="component" value="Unassembled WGS sequence"/>
</dbReference>
<evidence type="ECO:0000313" key="1">
    <source>
        <dbReference type="EMBL" id="OHA01758.1"/>
    </source>
</evidence>
<sequence length="81" mass="8868">METPIAKVTHYYGKAGVAVVKLSQPLAVGDHVKVKDKDREWEQEITSMQVDMKPVTSVPAGGEVAIKVDDKVHEGALLIRE</sequence>
<accession>A0A1G2KQQ7</accession>
<organism evidence="1 2">
    <name type="scientific">Candidatus Sungbacteria bacterium RIFCSPHIGHO2_02_FULL_49_12</name>
    <dbReference type="NCBI Taxonomy" id="1802271"/>
    <lineage>
        <taxon>Bacteria</taxon>
        <taxon>Candidatus Sungiibacteriota</taxon>
    </lineage>
</organism>
<dbReference type="InterPro" id="IPR009000">
    <property type="entry name" value="Transl_B-barrel_sf"/>
</dbReference>
<evidence type="ECO:0000313" key="2">
    <source>
        <dbReference type="Proteomes" id="UP000177362"/>
    </source>
</evidence>
<protein>
    <submittedName>
        <fullName evidence="1">Uncharacterized protein</fullName>
    </submittedName>
</protein>
<dbReference type="EMBL" id="MHQJ01000008">
    <property type="protein sequence ID" value="OHA01758.1"/>
    <property type="molecule type" value="Genomic_DNA"/>
</dbReference>